<dbReference type="RefSeq" id="WP_343856374.1">
    <property type="nucleotide sequence ID" value="NZ_BAAAFD010000001.1"/>
</dbReference>
<evidence type="ECO:0000256" key="4">
    <source>
        <dbReference type="ARBA" id="ARBA00022729"/>
    </source>
</evidence>
<feature type="signal peptide" evidence="7">
    <location>
        <begin position="1"/>
        <end position="22"/>
    </location>
</feature>
<keyword evidence="10" id="KW-1185">Reference proteome</keyword>
<accession>A0ABN1LDB3</accession>
<evidence type="ECO:0000256" key="2">
    <source>
        <dbReference type="ARBA" id="ARBA00009820"/>
    </source>
</evidence>
<feature type="chain" id="PRO_5044927371" description="Tol-Pal system protein TolB" evidence="7">
    <location>
        <begin position="23"/>
        <end position="451"/>
    </location>
</feature>
<dbReference type="HAMAP" id="MF_00671">
    <property type="entry name" value="TolB"/>
    <property type="match status" value="1"/>
</dbReference>
<dbReference type="Pfam" id="PF07676">
    <property type="entry name" value="PD40"/>
    <property type="match status" value="4"/>
</dbReference>
<dbReference type="PANTHER" id="PTHR36842">
    <property type="entry name" value="PROTEIN TOLB HOMOLOG"/>
    <property type="match status" value="1"/>
</dbReference>
<keyword evidence="6 7" id="KW-0131">Cell cycle</keyword>
<dbReference type="Proteomes" id="UP001500359">
    <property type="component" value="Unassembled WGS sequence"/>
</dbReference>
<protein>
    <recommendedName>
        <fullName evidence="7">Tol-Pal system protein TolB</fullName>
    </recommendedName>
</protein>
<dbReference type="SUPFAM" id="SSF69304">
    <property type="entry name" value="Tricorn protease N-terminal domain"/>
    <property type="match status" value="1"/>
</dbReference>
<evidence type="ECO:0000256" key="3">
    <source>
        <dbReference type="ARBA" id="ARBA00022618"/>
    </source>
</evidence>
<dbReference type="Pfam" id="PF04052">
    <property type="entry name" value="TolB_N"/>
    <property type="match status" value="1"/>
</dbReference>
<keyword evidence="3 7" id="KW-0132">Cell division</keyword>
<evidence type="ECO:0000259" key="8">
    <source>
        <dbReference type="Pfam" id="PF04052"/>
    </source>
</evidence>
<sequence length="451" mass="49896" precursor="true">MKKIKTFLTIIMLATVSFGSTATLEIVITEGVNNARPIGIVPFHVSPGSLPPSSLDAVVAADLTRSGKFYALREEQLPQHPKNDNEVDYSGWANAGAEAILIGHLQQQSADEFKVTLQLIDVIRGQITGGQTQVMNDGRLVSNRDHILDEWSVVIRSDEFRKYAHRISDIVYEKLTGEKGAFLTQIAYVIVRDSDPDGKPFHLVVADYDGENESILLRSNEPLMSPSWSPDGRKLAYVSFENKRSQIFIQDIYTSSRTLITDFSGINSAPAFSPDGKQLAMVLSKDGNPEVYVMELASKRLRQITRNRAIDTEPSWSPDGKHLIFSSERGGKPQIYRVNLASGKTRRITFEGEMNLGGTYTPDGNQMVMVNRTRGNYHIAKQGVDSGDMLVLTKTFLDESPSIAPNGSMIIYSTLHDGKQVLSLVSLDGRFKARLPVSDGQVKSPSWSPFL</sequence>
<dbReference type="InterPro" id="IPR007195">
    <property type="entry name" value="TolB_N"/>
</dbReference>
<feature type="domain" description="TolB N-terminal" evidence="8">
    <location>
        <begin position="24"/>
        <end position="126"/>
    </location>
</feature>
<evidence type="ECO:0000256" key="7">
    <source>
        <dbReference type="HAMAP-Rule" id="MF_00671"/>
    </source>
</evidence>
<dbReference type="NCBIfam" id="TIGR02800">
    <property type="entry name" value="propeller_TolB"/>
    <property type="match status" value="1"/>
</dbReference>
<name>A0ABN1LDB3_9ALTE</name>
<evidence type="ECO:0000256" key="5">
    <source>
        <dbReference type="ARBA" id="ARBA00022764"/>
    </source>
</evidence>
<keyword evidence="4 7" id="KW-0732">Signal</keyword>
<reference evidence="9 10" key="1">
    <citation type="journal article" date="2019" name="Int. J. Syst. Evol. Microbiol.">
        <title>The Global Catalogue of Microorganisms (GCM) 10K type strain sequencing project: providing services to taxonomists for standard genome sequencing and annotation.</title>
        <authorList>
            <consortium name="The Broad Institute Genomics Platform"/>
            <consortium name="The Broad Institute Genome Sequencing Center for Infectious Disease"/>
            <person name="Wu L."/>
            <person name="Ma J."/>
        </authorList>
    </citation>
    <scope>NUCLEOTIDE SEQUENCE [LARGE SCALE GENOMIC DNA]</scope>
    <source>
        <strain evidence="9 10">JCM 15896</strain>
    </source>
</reference>
<dbReference type="SUPFAM" id="SSF52964">
    <property type="entry name" value="TolB, N-terminal domain"/>
    <property type="match status" value="1"/>
</dbReference>
<evidence type="ECO:0000256" key="6">
    <source>
        <dbReference type="ARBA" id="ARBA00023306"/>
    </source>
</evidence>
<comment type="subcellular location">
    <subcellularLocation>
        <location evidence="1 7">Periplasm</location>
    </subcellularLocation>
</comment>
<evidence type="ECO:0000313" key="9">
    <source>
        <dbReference type="EMBL" id="GAA0853424.1"/>
    </source>
</evidence>
<evidence type="ECO:0000256" key="1">
    <source>
        <dbReference type="ARBA" id="ARBA00004418"/>
    </source>
</evidence>
<dbReference type="Gene3D" id="2.120.10.30">
    <property type="entry name" value="TolB, C-terminal domain"/>
    <property type="match status" value="1"/>
</dbReference>
<dbReference type="PANTHER" id="PTHR36842:SF1">
    <property type="entry name" value="PROTEIN TOLB"/>
    <property type="match status" value="1"/>
</dbReference>
<gene>
    <name evidence="7 9" type="primary">tolB</name>
    <name evidence="9" type="ORF">GCM10009114_06160</name>
</gene>
<comment type="similarity">
    <text evidence="2 7">Belongs to the TolB family.</text>
</comment>
<comment type="caution">
    <text evidence="9">The sequence shown here is derived from an EMBL/GenBank/DDBJ whole genome shotgun (WGS) entry which is preliminary data.</text>
</comment>
<keyword evidence="5 7" id="KW-0574">Periplasm</keyword>
<dbReference type="Gene3D" id="3.40.50.10070">
    <property type="entry name" value="TolB, N-terminal domain"/>
    <property type="match status" value="1"/>
</dbReference>
<organism evidence="9 10">
    <name type="scientific">Aliiglaciecola litoralis</name>
    <dbReference type="NCBI Taxonomy" id="582857"/>
    <lineage>
        <taxon>Bacteria</taxon>
        <taxon>Pseudomonadati</taxon>
        <taxon>Pseudomonadota</taxon>
        <taxon>Gammaproteobacteria</taxon>
        <taxon>Alteromonadales</taxon>
        <taxon>Alteromonadaceae</taxon>
        <taxon>Aliiglaciecola</taxon>
    </lineage>
</organism>
<dbReference type="InterPro" id="IPR014167">
    <property type="entry name" value="Tol-Pal_TolB"/>
</dbReference>
<dbReference type="InterPro" id="IPR011042">
    <property type="entry name" value="6-blade_b-propeller_TolB-like"/>
</dbReference>
<proteinExistence type="inferred from homology"/>
<comment type="function">
    <text evidence="7">Part of the Tol-Pal system, which plays a role in outer membrane invagination during cell division and is important for maintaining outer membrane integrity.</text>
</comment>
<evidence type="ECO:0000313" key="10">
    <source>
        <dbReference type="Proteomes" id="UP001500359"/>
    </source>
</evidence>
<comment type="subunit">
    <text evidence="7">The Tol-Pal system is composed of five core proteins: the inner membrane proteins TolA, TolQ and TolR, the periplasmic protein TolB and the outer membrane protein Pal. They form a network linking the inner and outer membranes and the peptidoglycan layer.</text>
</comment>
<dbReference type="InterPro" id="IPR011659">
    <property type="entry name" value="WD40"/>
</dbReference>
<dbReference type="EMBL" id="BAAAFD010000001">
    <property type="protein sequence ID" value="GAA0853424.1"/>
    <property type="molecule type" value="Genomic_DNA"/>
</dbReference>